<sequence>MLLPNEPSIENEAAQQALTTQWLLPVLGELKKLFIDLRHSLDPELVQARPYKQGKAYPLGQCLEISQAAFQRLPRLGTGTLQPAAARGLQALMHFVRHGGCVRQVWGDLRGDYFQNALLVGTLYVDVANDTVDPTKPPVEILPLRMRG</sequence>
<dbReference type="Proteomes" id="UP000289555">
    <property type="component" value="Chromosome"/>
</dbReference>
<protein>
    <submittedName>
        <fullName evidence="1">Uncharacterized protein</fullName>
    </submittedName>
</protein>
<proteinExistence type="predicted"/>
<dbReference type="EMBL" id="AP019416">
    <property type="protein sequence ID" value="BBI49696.1"/>
    <property type="molecule type" value="Genomic_DNA"/>
</dbReference>
<reference evidence="2" key="1">
    <citation type="journal article" date="2019" name="Microbiol. Resour. Announc.">
        <title>Complete Genome Sequence of Halomonas olivaria, a Moderately Halophilic Bacterium Isolated from Olive Processing Effluents, Obtained by Nanopore Sequencing.</title>
        <authorList>
            <person name="Nagata S."/>
            <person name="Ii K.M."/>
            <person name="Tsukimi T."/>
            <person name="Miura M.C."/>
            <person name="Galipon J."/>
            <person name="Arakawa K."/>
        </authorList>
    </citation>
    <scope>NUCLEOTIDE SEQUENCE [LARGE SCALE GENOMIC DNA]</scope>
    <source>
        <strain evidence="2">TYRC17</strain>
    </source>
</reference>
<organism evidence="1 2">
    <name type="scientific">Vreelandella olivaria</name>
    <dbReference type="NCBI Taxonomy" id="390919"/>
    <lineage>
        <taxon>Bacteria</taxon>
        <taxon>Pseudomonadati</taxon>
        <taxon>Pseudomonadota</taxon>
        <taxon>Gammaproteobacteria</taxon>
        <taxon>Oceanospirillales</taxon>
        <taxon>Halomonadaceae</taxon>
        <taxon>Vreelandella</taxon>
    </lineage>
</organism>
<evidence type="ECO:0000313" key="1">
    <source>
        <dbReference type="EMBL" id="BBI49696.1"/>
    </source>
</evidence>
<evidence type="ECO:0000313" key="2">
    <source>
        <dbReference type="Proteomes" id="UP000289555"/>
    </source>
</evidence>
<name>A0ABN5WYR2_9GAMM</name>
<gene>
    <name evidence="1" type="ORF">HORIV_21170</name>
</gene>
<keyword evidence="2" id="KW-1185">Reference proteome</keyword>
<accession>A0ABN5WYR2</accession>